<evidence type="ECO:0000313" key="2">
    <source>
        <dbReference type="EMBL" id="CAG8469868.1"/>
    </source>
</evidence>
<name>A0A9N8VXK0_9GLOM</name>
<evidence type="ECO:0000256" key="1">
    <source>
        <dbReference type="SAM" id="MobiDB-lite"/>
    </source>
</evidence>
<sequence>MLAANATRTEKLKLMVIRSSINSNALVYLNYDALSMKLEGEKSDKEVHTSSSKTIYRGRDCLRLIADNINKQKEQNFSRRRGRKHEHGHRCGRECSHEYGHRHSHEYDCKCGCGQRQASQNSKEKTEILFLLSDTEIDNTIFAIQDLTELKKDDVDELIIDLTTNLSDLTIECQLNKFNKFEKSDANDTDVLLPKISIFEGLDSLKNLSVFLNSKKAVISM</sequence>
<reference evidence="2" key="1">
    <citation type="submission" date="2021-06" db="EMBL/GenBank/DDBJ databases">
        <authorList>
            <person name="Kallberg Y."/>
            <person name="Tangrot J."/>
            <person name="Rosling A."/>
        </authorList>
    </citation>
    <scope>NUCLEOTIDE SEQUENCE</scope>
    <source>
        <strain evidence="2">IN212</strain>
    </source>
</reference>
<dbReference type="Proteomes" id="UP000789396">
    <property type="component" value="Unassembled WGS sequence"/>
</dbReference>
<dbReference type="AlphaFoldDB" id="A0A9N8VXK0"/>
<dbReference type="EMBL" id="CAJVPZ010000572">
    <property type="protein sequence ID" value="CAG8469868.1"/>
    <property type="molecule type" value="Genomic_DNA"/>
</dbReference>
<evidence type="ECO:0000313" key="3">
    <source>
        <dbReference type="Proteomes" id="UP000789396"/>
    </source>
</evidence>
<accession>A0A9N8VXK0</accession>
<organism evidence="2 3">
    <name type="scientific">Racocetra fulgida</name>
    <dbReference type="NCBI Taxonomy" id="60492"/>
    <lineage>
        <taxon>Eukaryota</taxon>
        <taxon>Fungi</taxon>
        <taxon>Fungi incertae sedis</taxon>
        <taxon>Mucoromycota</taxon>
        <taxon>Glomeromycotina</taxon>
        <taxon>Glomeromycetes</taxon>
        <taxon>Diversisporales</taxon>
        <taxon>Gigasporaceae</taxon>
        <taxon>Racocetra</taxon>
    </lineage>
</organism>
<gene>
    <name evidence="2" type="ORF">RFULGI_LOCUS1070</name>
</gene>
<protein>
    <submittedName>
        <fullName evidence="2">13359_t:CDS:1</fullName>
    </submittedName>
</protein>
<keyword evidence="3" id="KW-1185">Reference proteome</keyword>
<feature type="compositionally biased region" description="Basic residues" evidence="1">
    <location>
        <begin position="78"/>
        <end position="88"/>
    </location>
</feature>
<proteinExistence type="predicted"/>
<comment type="caution">
    <text evidence="2">The sequence shown here is derived from an EMBL/GenBank/DDBJ whole genome shotgun (WGS) entry which is preliminary data.</text>
</comment>
<feature type="region of interest" description="Disordered" evidence="1">
    <location>
        <begin position="74"/>
        <end position="93"/>
    </location>
</feature>